<keyword evidence="3" id="KW-1185">Reference proteome</keyword>
<gene>
    <name evidence="2" type="ORF">CRP01_05355</name>
</gene>
<dbReference type="InterPro" id="IPR049052">
    <property type="entry name" value="nSTAND1"/>
</dbReference>
<proteinExistence type="predicted"/>
<dbReference type="SUPFAM" id="SSF52540">
    <property type="entry name" value="P-loop containing nucleoside triphosphate hydrolases"/>
    <property type="match status" value="2"/>
</dbReference>
<evidence type="ECO:0000313" key="3">
    <source>
        <dbReference type="Proteomes" id="UP000223913"/>
    </source>
</evidence>
<comment type="caution">
    <text evidence="2">The sequence shown here is derived from an EMBL/GenBank/DDBJ whole genome shotgun (WGS) entry which is preliminary data.</text>
</comment>
<name>A0A2D0NH80_FLAN2</name>
<protein>
    <recommendedName>
        <fullName evidence="1">Novel STAND NTPase 1 domain-containing protein</fullName>
    </recommendedName>
</protein>
<sequence length="626" mass="73369">MENKGSPFKFLDAYQQEDKDIFFGRETEVETLYRMTYHTNLILLYGMSGTGKTSIINCGLANSFDSSDWFEIYIRRQEDINDALVRELRAKDLSKSFEKDFTLPQMVESLYKDFLRPVYLIFDQFEELFILGSEAEQEELARHLKDILAADLPCKIIISMREEYLARLSVFEKIVPRIFDKRLRIEPMTRANARRVILQTAQNPRFNITLCYDSIADDIINNVTQGTGWVQLAYLQVFLDKMYRLAAEDDPDNIYFDEDLVKRVGGIEDVLGDFLEEQLDVFGRDVDRRDMGIRWLKLFVSDKGTKVPIKFREILEMMPEMSEARINIYLEFFVNRRILRPLENEQFELAHDSLANKIFDKRPKGISMPRELPEYPLPDNPFVGFEPYTKEMAALFFGRRKEIQELFDKVVNELSSRTTLVLGPMGVGKTSLIRAGLWPRLEPLMKVQYLRVSREFIDSTLVQNMLNFEPQAGEVPVLLRIAFQWEKKMPDRTERKVIILDQFEEFYIWVQDPTRLLHLSLHLAYLLDARQNTDLILVVRDEFFSQLQELEVFVPNILEEQVRIRHVDKKTAADIIVQSAEKADLVIDNDQVIDKIIQNVSEEDGKVNLTYLQLYMDRLYKAAHDS</sequence>
<dbReference type="AlphaFoldDB" id="A0A2D0NH80"/>
<accession>A0A2D0NH80</accession>
<dbReference type="Gene3D" id="3.40.50.300">
    <property type="entry name" value="P-loop containing nucleotide triphosphate hydrolases"/>
    <property type="match status" value="2"/>
</dbReference>
<evidence type="ECO:0000259" key="1">
    <source>
        <dbReference type="Pfam" id="PF20703"/>
    </source>
</evidence>
<dbReference type="Pfam" id="PF20703">
    <property type="entry name" value="nSTAND1"/>
    <property type="match status" value="2"/>
</dbReference>
<dbReference type="OrthoDB" id="1090410at2"/>
<dbReference type="PANTHER" id="PTHR34301">
    <property type="entry name" value="DNA-BINDING PROTEIN-RELATED"/>
    <property type="match status" value="1"/>
</dbReference>
<dbReference type="RefSeq" id="WP_099148979.1">
    <property type="nucleotide sequence ID" value="NZ_PDUD01000009.1"/>
</dbReference>
<evidence type="ECO:0000313" key="2">
    <source>
        <dbReference type="EMBL" id="PHN07529.1"/>
    </source>
</evidence>
<dbReference type="EMBL" id="PDUD01000009">
    <property type="protein sequence ID" value="PHN07529.1"/>
    <property type="molecule type" value="Genomic_DNA"/>
</dbReference>
<organism evidence="2 3">
    <name type="scientific">Flavilitoribacter nigricans (strain ATCC 23147 / DSM 23189 / NBRC 102662 / NCIMB 1420 / SS-2)</name>
    <name type="common">Lewinella nigricans</name>
    <dbReference type="NCBI Taxonomy" id="1122177"/>
    <lineage>
        <taxon>Bacteria</taxon>
        <taxon>Pseudomonadati</taxon>
        <taxon>Bacteroidota</taxon>
        <taxon>Saprospiria</taxon>
        <taxon>Saprospirales</taxon>
        <taxon>Lewinellaceae</taxon>
        <taxon>Flavilitoribacter</taxon>
    </lineage>
</organism>
<dbReference type="Proteomes" id="UP000223913">
    <property type="component" value="Unassembled WGS sequence"/>
</dbReference>
<reference evidence="2 3" key="1">
    <citation type="submission" date="2017-10" db="EMBL/GenBank/DDBJ databases">
        <title>The draft genome sequence of Lewinella nigricans NBRC 102662.</title>
        <authorList>
            <person name="Wang K."/>
        </authorList>
    </citation>
    <scope>NUCLEOTIDE SEQUENCE [LARGE SCALE GENOMIC DNA]</scope>
    <source>
        <strain evidence="2 3">NBRC 102662</strain>
    </source>
</reference>
<feature type="domain" description="Novel STAND NTPase 1" evidence="1">
    <location>
        <begin position="381"/>
        <end position="622"/>
    </location>
</feature>
<feature type="domain" description="Novel STAND NTPase 1" evidence="1">
    <location>
        <begin position="7"/>
        <end position="355"/>
    </location>
</feature>
<dbReference type="InterPro" id="IPR027417">
    <property type="entry name" value="P-loop_NTPase"/>
</dbReference>
<dbReference type="PANTHER" id="PTHR34301:SF8">
    <property type="entry name" value="ATPASE DOMAIN-CONTAINING PROTEIN"/>
    <property type="match status" value="1"/>
</dbReference>